<comment type="caution">
    <text evidence="3">The sequence shown here is derived from an EMBL/GenBank/DDBJ whole genome shotgun (WGS) entry which is preliminary data.</text>
</comment>
<sequence length="159" mass="17589">MVKGELSHLSWSFARKALPEPIFPTFYVYLAAFFVFPLFSGQKSWDIMGYYIFCAPGIVISGILANWSNERGSFWCLSGNVCLGGILLVDTARAIYAYTKGTIARELQKKEERLTKDSCTKHTPASARTKSSEMHESAEKASAAMEATVSATQTRSILN</sequence>
<keyword evidence="2" id="KW-1133">Transmembrane helix</keyword>
<accession>A0A9K3GIN8</accession>
<name>A0A9K3GIN8_9EUKA</name>
<protein>
    <submittedName>
        <fullName evidence="3">Uncharacterized protein</fullName>
    </submittedName>
</protein>
<feature type="transmembrane region" description="Helical" evidence="2">
    <location>
        <begin position="21"/>
        <end position="41"/>
    </location>
</feature>
<feature type="compositionally biased region" description="Basic and acidic residues" evidence="1">
    <location>
        <begin position="130"/>
        <end position="139"/>
    </location>
</feature>
<evidence type="ECO:0000313" key="3">
    <source>
        <dbReference type="EMBL" id="GIQ84418.1"/>
    </source>
</evidence>
<evidence type="ECO:0000313" key="4">
    <source>
        <dbReference type="Proteomes" id="UP000265618"/>
    </source>
</evidence>
<dbReference type="EMBL" id="BDIP01001449">
    <property type="protein sequence ID" value="GIQ84418.1"/>
    <property type="molecule type" value="Genomic_DNA"/>
</dbReference>
<feature type="transmembrane region" description="Helical" evidence="2">
    <location>
        <begin position="47"/>
        <end position="67"/>
    </location>
</feature>
<proteinExistence type="predicted"/>
<organism evidence="3 4">
    <name type="scientific">Kipferlia bialata</name>
    <dbReference type="NCBI Taxonomy" id="797122"/>
    <lineage>
        <taxon>Eukaryota</taxon>
        <taxon>Metamonada</taxon>
        <taxon>Carpediemonas-like organisms</taxon>
        <taxon>Kipferlia</taxon>
    </lineage>
</organism>
<feature type="compositionally biased region" description="Polar residues" evidence="1">
    <location>
        <begin position="149"/>
        <end position="159"/>
    </location>
</feature>
<keyword evidence="2" id="KW-0472">Membrane</keyword>
<evidence type="ECO:0000256" key="2">
    <source>
        <dbReference type="SAM" id="Phobius"/>
    </source>
</evidence>
<evidence type="ECO:0000256" key="1">
    <source>
        <dbReference type="SAM" id="MobiDB-lite"/>
    </source>
</evidence>
<dbReference type="Proteomes" id="UP000265618">
    <property type="component" value="Unassembled WGS sequence"/>
</dbReference>
<dbReference type="AlphaFoldDB" id="A0A9K3GIN8"/>
<feature type="region of interest" description="Disordered" evidence="1">
    <location>
        <begin position="114"/>
        <end position="159"/>
    </location>
</feature>
<gene>
    <name evidence="3" type="ORF">KIPB_005903</name>
</gene>
<keyword evidence="2" id="KW-0812">Transmembrane</keyword>
<keyword evidence="4" id="KW-1185">Reference proteome</keyword>
<reference evidence="3 4" key="1">
    <citation type="journal article" date="2018" name="PLoS ONE">
        <title>The draft genome of Kipferlia bialata reveals reductive genome evolution in fornicate parasites.</title>
        <authorList>
            <person name="Tanifuji G."/>
            <person name="Takabayashi S."/>
            <person name="Kume K."/>
            <person name="Takagi M."/>
            <person name="Nakayama T."/>
            <person name="Kamikawa R."/>
            <person name="Inagaki Y."/>
            <person name="Hashimoto T."/>
        </authorList>
    </citation>
    <scope>NUCLEOTIDE SEQUENCE [LARGE SCALE GENOMIC DNA]</scope>
    <source>
        <strain evidence="3">NY0173</strain>
    </source>
</reference>